<sequence length="267" mass="27335">MTDPRPTALDAAFARAGGDQSAGAVFDALFNSEMLLMLTEEPQGDSISPVLLALEAGPTALAFDRVERLAAFVDRPAPYAAMPGRALVSLLAARAESGAPVNLAVNPGVAPSELFYDAEALRWAAGILAQAPARAQAQRLTAVEPPRAAPRALLEALDAKLAALSPVLAEAWLVGVREEGAPDAARLAVVARLRAPGAEGPAAQAIAETGLLADPGAPPLDVAFAEEGDALLSRARAAGLGFAIAPPPEPRRPAAPGADPDRPPRLR</sequence>
<proteinExistence type="predicted"/>
<dbReference type="Proteomes" id="UP000184066">
    <property type="component" value="Unassembled WGS sequence"/>
</dbReference>
<name>A0A1M7T420_9RHOB</name>
<dbReference type="STRING" id="1189325.SAMN04488119_104114"/>
<evidence type="ECO:0000256" key="1">
    <source>
        <dbReference type="SAM" id="MobiDB-lite"/>
    </source>
</evidence>
<protein>
    <submittedName>
        <fullName evidence="2">SseB protein N-terminal domain-containing protein</fullName>
    </submittedName>
</protein>
<feature type="region of interest" description="Disordered" evidence="1">
    <location>
        <begin position="242"/>
        <end position="267"/>
    </location>
</feature>
<organism evidence="2 3">
    <name type="scientific">Oceanicella actignis</name>
    <dbReference type="NCBI Taxonomy" id="1189325"/>
    <lineage>
        <taxon>Bacteria</taxon>
        <taxon>Pseudomonadati</taxon>
        <taxon>Pseudomonadota</taxon>
        <taxon>Alphaproteobacteria</taxon>
        <taxon>Rhodobacterales</taxon>
        <taxon>Paracoccaceae</taxon>
        <taxon>Oceanicella</taxon>
    </lineage>
</organism>
<dbReference type="AlphaFoldDB" id="A0A1M7T420"/>
<accession>A0A1M7T420</accession>
<dbReference type="RefSeq" id="WP_072747079.1">
    <property type="nucleotide sequence ID" value="NZ_FOHL01000004.1"/>
</dbReference>
<evidence type="ECO:0000313" key="3">
    <source>
        <dbReference type="Proteomes" id="UP000184066"/>
    </source>
</evidence>
<evidence type="ECO:0000313" key="2">
    <source>
        <dbReference type="EMBL" id="SHN65468.1"/>
    </source>
</evidence>
<dbReference type="EMBL" id="FRDL01000004">
    <property type="protein sequence ID" value="SHN65468.1"/>
    <property type="molecule type" value="Genomic_DNA"/>
</dbReference>
<keyword evidence="3" id="KW-1185">Reference proteome</keyword>
<reference evidence="2 3" key="1">
    <citation type="submission" date="2016-12" db="EMBL/GenBank/DDBJ databases">
        <authorList>
            <person name="Song W.-J."/>
            <person name="Kurnit D.M."/>
        </authorList>
    </citation>
    <scope>NUCLEOTIDE SEQUENCE [LARGE SCALE GENOMIC DNA]</scope>
    <source>
        <strain evidence="2 3">CGMCC 1.10808</strain>
    </source>
</reference>
<gene>
    <name evidence="2" type="ORF">SAMN05216200_104114</name>
</gene>